<protein>
    <submittedName>
        <fullName evidence="3">Stn1 domain-containing protein</fullName>
    </submittedName>
</protein>
<name>A0A183EIS6_9BILA</name>
<gene>
    <name evidence="1" type="ORF">GPUH_LOCUS20867</name>
</gene>
<accession>A0A183EIS6</accession>
<evidence type="ECO:0000313" key="1">
    <source>
        <dbReference type="EMBL" id="VDN36988.1"/>
    </source>
</evidence>
<sequence length="206" mass="23410">MVDPFAVNLPEFLIKIDDEEELPPGIIALIVEKVDASLIQVVAKKNIIMKGADGKEVRVVALIKKGADDNLLANVANYFAEKRGEVVEKPKAKPEAPVKEVWEDQYGNNVKITESIKKLKVTTEEALRKDEDKNLAEKRRKQEVRMLGISRMETLYKKEVEKTTLEATNLDNRETLIKILKDNKEEEVTIQHTQCMYPSTHSLNPD</sequence>
<dbReference type="EMBL" id="UYRT01091325">
    <property type="protein sequence ID" value="VDN36988.1"/>
    <property type="molecule type" value="Genomic_DNA"/>
</dbReference>
<evidence type="ECO:0000313" key="3">
    <source>
        <dbReference type="WBParaSite" id="GPUH_0002089201-mRNA-1"/>
    </source>
</evidence>
<dbReference type="WBParaSite" id="GPUH_0002089201-mRNA-1">
    <property type="protein sequence ID" value="GPUH_0002089201-mRNA-1"/>
    <property type="gene ID" value="GPUH_0002089201"/>
</dbReference>
<proteinExistence type="predicted"/>
<dbReference type="Proteomes" id="UP000271098">
    <property type="component" value="Unassembled WGS sequence"/>
</dbReference>
<reference evidence="1 2" key="2">
    <citation type="submission" date="2018-11" db="EMBL/GenBank/DDBJ databases">
        <authorList>
            <consortium name="Pathogen Informatics"/>
        </authorList>
    </citation>
    <scope>NUCLEOTIDE SEQUENCE [LARGE SCALE GENOMIC DNA]</scope>
</reference>
<evidence type="ECO:0000313" key="2">
    <source>
        <dbReference type="Proteomes" id="UP000271098"/>
    </source>
</evidence>
<keyword evidence="2" id="KW-1185">Reference proteome</keyword>
<reference evidence="3" key="1">
    <citation type="submission" date="2016-06" db="UniProtKB">
        <authorList>
            <consortium name="WormBaseParasite"/>
        </authorList>
    </citation>
    <scope>IDENTIFICATION</scope>
</reference>
<dbReference type="AlphaFoldDB" id="A0A183EIS6"/>
<dbReference type="OrthoDB" id="5872458at2759"/>
<organism evidence="3">
    <name type="scientific">Gongylonema pulchrum</name>
    <dbReference type="NCBI Taxonomy" id="637853"/>
    <lineage>
        <taxon>Eukaryota</taxon>
        <taxon>Metazoa</taxon>
        <taxon>Ecdysozoa</taxon>
        <taxon>Nematoda</taxon>
        <taxon>Chromadorea</taxon>
        <taxon>Rhabditida</taxon>
        <taxon>Spirurina</taxon>
        <taxon>Spiruromorpha</taxon>
        <taxon>Spiruroidea</taxon>
        <taxon>Gongylonematidae</taxon>
        <taxon>Gongylonema</taxon>
    </lineage>
</organism>